<evidence type="ECO:0000313" key="2">
    <source>
        <dbReference type="Proteomes" id="UP000749334"/>
    </source>
</evidence>
<organism evidence="1 2">
    <name type="scientific">Gallibacterium anatis</name>
    <dbReference type="NCBI Taxonomy" id="750"/>
    <lineage>
        <taxon>Bacteria</taxon>
        <taxon>Pseudomonadati</taxon>
        <taxon>Pseudomonadota</taxon>
        <taxon>Gammaproteobacteria</taxon>
        <taxon>Pasteurellales</taxon>
        <taxon>Pasteurellaceae</taxon>
        <taxon>Gallibacterium</taxon>
    </lineage>
</organism>
<accession>A0A921HD59</accession>
<gene>
    <name evidence="1" type="ORF">K8W15_12995</name>
</gene>
<name>A0A921HD59_9PAST</name>
<proteinExistence type="predicted"/>
<comment type="caution">
    <text evidence="1">The sequence shown here is derived from an EMBL/GenBank/DDBJ whole genome shotgun (WGS) entry which is preliminary data.</text>
</comment>
<protein>
    <submittedName>
        <fullName evidence="1">Uncharacterized protein</fullName>
    </submittedName>
</protein>
<reference evidence="1" key="2">
    <citation type="submission" date="2021-09" db="EMBL/GenBank/DDBJ databases">
        <authorList>
            <person name="Gilroy R."/>
        </authorList>
    </citation>
    <scope>NUCLEOTIDE SEQUENCE</scope>
    <source>
        <strain evidence="1">ChiHjej11B10-15683</strain>
    </source>
</reference>
<dbReference type="AlphaFoldDB" id="A0A921HD59"/>
<sequence>MNWWLLGVSSVLVLAAGTFTALVYWANWELISGKSPKSRESFYKRNRKAN</sequence>
<evidence type="ECO:0000313" key="1">
    <source>
        <dbReference type="EMBL" id="HJF75073.1"/>
    </source>
</evidence>
<reference evidence="1" key="1">
    <citation type="journal article" date="2021" name="PeerJ">
        <title>Extensive microbial diversity within the chicken gut microbiome revealed by metagenomics and culture.</title>
        <authorList>
            <person name="Gilroy R."/>
            <person name="Ravi A."/>
            <person name="Getino M."/>
            <person name="Pursley I."/>
            <person name="Horton D.L."/>
            <person name="Alikhan N.F."/>
            <person name="Baker D."/>
            <person name="Gharbi K."/>
            <person name="Hall N."/>
            <person name="Watson M."/>
            <person name="Adriaenssens E.M."/>
            <person name="Foster-Nyarko E."/>
            <person name="Jarju S."/>
            <person name="Secka A."/>
            <person name="Antonio M."/>
            <person name="Oren A."/>
            <person name="Chaudhuri R.R."/>
            <person name="La Ragione R."/>
            <person name="Hildebrand F."/>
            <person name="Pallen M.J."/>
        </authorList>
    </citation>
    <scope>NUCLEOTIDE SEQUENCE</scope>
    <source>
        <strain evidence="1">ChiHjej11B10-15683</strain>
    </source>
</reference>
<dbReference type="EMBL" id="DYVQ01000105">
    <property type="protein sequence ID" value="HJF75073.1"/>
    <property type="molecule type" value="Genomic_DNA"/>
</dbReference>
<dbReference type="Proteomes" id="UP000749334">
    <property type="component" value="Unassembled WGS sequence"/>
</dbReference>